<name>A0AB73T334_9FIRM</name>
<dbReference type="Proteomes" id="UP000245412">
    <property type="component" value="Unassembled WGS sequence"/>
</dbReference>
<dbReference type="InterPro" id="IPR050107">
    <property type="entry name" value="ABC_carbohydrate_import_ATPase"/>
</dbReference>
<organism evidence="10 11">
    <name type="scientific">Murimonas intestini</name>
    <dbReference type="NCBI Taxonomy" id="1337051"/>
    <lineage>
        <taxon>Bacteria</taxon>
        <taxon>Bacillati</taxon>
        <taxon>Bacillota</taxon>
        <taxon>Clostridia</taxon>
        <taxon>Lachnospirales</taxon>
        <taxon>Lachnospiraceae</taxon>
        <taxon>Murimonas</taxon>
    </lineage>
</organism>
<evidence type="ECO:0000256" key="6">
    <source>
        <dbReference type="ARBA" id="ARBA00022840"/>
    </source>
</evidence>
<evidence type="ECO:0000256" key="5">
    <source>
        <dbReference type="ARBA" id="ARBA00022741"/>
    </source>
</evidence>
<evidence type="ECO:0000256" key="8">
    <source>
        <dbReference type="ARBA" id="ARBA00023136"/>
    </source>
</evidence>
<dbReference type="InterPro" id="IPR017871">
    <property type="entry name" value="ABC_transporter-like_CS"/>
</dbReference>
<evidence type="ECO:0000256" key="4">
    <source>
        <dbReference type="ARBA" id="ARBA00022737"/>
    </source>
</evidence>
<dbReference type="InterPro" id="IPR003593">
    <property type="entry name" value="AAA+_ATPase"/>
</dbReference>
<evidence type="ECO:0000256" key="7">
    <source>
        <dbReference type="ARBA" id="ARBA00022967"/>
    </source>
</evidence>
<accession>A0AB73T334</accession>
<dbReference type="RefSeq" id="WP_306812183.1">
    <property type="nucleotide sequence ID" value="NZ_JANKBI010000007.1"/>
</dbReference>
<comment type="caution">
    <text evidence="10">The sequence shown here is derived from an EMBL/GenBank/DDBJ whole genome shotgun (WGS) entry which is preliminary data.</text>
</comment>
<evidence type="ECO:0000313" key="11">
    <source>
        <dbReference type="Proteomes" id="UP000245412"/>
    </source>
</evidence>
<dbReference type="EMBL" id="QGGY01000007">
    <property type="protein sequence ID" value="PWJ75118.1"/>
    <property type="molecule type" value="Genomic_DNA"/>
</dbReference>
<feature type="domain" description="ABC transporter" evidence="9">
    <location>
        <begin position="8"/>
        <end position="246"/>
    </location>
</feature>
<keyword evidence="6 10" id="KW-0067">ATP-binding</keyword>
<dbReference type="PROSITE" id="PS00211">
    <property type="entry name" value="ABC_TRANSPORTER_1"/>
    <property type="match status" value="1"/>
</dbReference>
<evidence type="ECO:0000256" key="1">
    <source>
        <dbReference type="ARBA" id="ARBA00022448"/>
    </source>
</evidence>
<dbReference type="InterPro" id="IPR027417">
    <property type="entry name" value="P-loop_NTPase"/>
</dbReference>
<keyword evidence="5" id="KW-0547">Nucleotide-binding</keyword>
<dbReference type="InterPro" id="IPR003439">
    <property type="entry name" value="ABC_transporter-like_ATP-bd"/>
</dbReference>
<dbReference type="PANTHER" id="PTHR43790:SF3">
    <property type="entry name" value="D-ALLOSE IMPORT ATP-BINDING PROTEIN ALSA-RELATED"/>
    <property type="match status" value="1"/>
</dbReference>
<dbReference type="SUPFAM" id="SSF52540">
    <property type="entry name" value="P-loop containing nucleoside triphosphate hydrolases"/>
    <property type="match status" value="2"/>
</dbReference>
<keyword evidence="4" id="KW-0677">Repeat</keyword>
<feature type="domain" description="ABC transporter" evidence="9">
    <location>
        <begin position="259"/>
        <end position="499"/>
    </location>
</feature>
<dbReference type="SMART" id="SM00382">
    <property type="entry name" value="AAA"/>
    <property type="match status" value="1"/>
</dbReference>
<dbReference type="AlphaFoldDB" id="A0AB73T334"/>
<dbReference type="CDD" id="cd03215">
    <property type="entry name" value="ABC_Carb_Monos_II"/>
    <property type="match status" value="1"/>
</dbReference>
<evidence type="ECO:0000256" key="3">
    <source>
        <dbReference type="ARBA" id="ARBA00022597"/>
    </source>
</evidence>
<gene>
    <name evidence="10" type="ORF">C7383_107125</name>
</gene>
<sequence length="499" mass="55237">MGEQGLLLKTEEMYKSFGITKALKGVGIELRRGQILGLIGENGSGKSTLTSIVAAIQPADSGKMYLEGQPYEPSDTMEANEKGICMILQEKGTFDALTVAKNIFVGKENLFCKKGILDNRAMNRAAQEALDAVGADYIRASMPLGALNFEDRKLVEVARAMYMKPKILIVDETTTALSRNGRDILYEIMKKMKKEGKSVIFISHDIDELMEICDTLTILRDGVYIDTLEKEKFDAGMIRKLMVGREVAENYYRSDCESSKNKEVVLSMDHVSARELKDITFELHKGEILGFGGLADCGMHILGSVAFGNIEPDLGRVLAGDGSIIASPRDAMGRKIAYISKNRDQESLMVASSIRDNICCASYNKLSQGPFLWPKAQDAFVDRWAGELEIKMQGLYQYVMELSGGNKQKVALAKWLGFGADIFILDCPTRGIDIGVKSNIYALMEELRSQGKSIILISEELPEVIGMSDRTIILKDGRISGEFKREDGLTETLLIDYMV</sequence>
<evidence type="ECO:0000259" key="9">
    <source>
        <dbReference type="PROSITE" id="PS50893"/>
    </source>
</evidence>
<evidence type="ECO:0000256" key="2">
    <source>
        <dbReference type="ARBA" id="ARBA00022475"/>
    </source>
</evidence>
<evidence type="ECO:0000313" key="10">
    <source>
        <dbReference type="EMBL" id="PWJ75118.1"/>
    </source>
</evidence>
<dbReference type="PROSITE" id="PS50893">
    <property type="entry name" value="ABC_TRANSPORTER_2"/>
    <property type="match status" value="2"/>
</dbReference>
<proteinExistence type="predicted"/>
<keyword evidence="2" id="KW-1003">Cell membrane</keyword>
<keyword evidence="8" id="KW-0472">Membrane</keyword>
<reference evidence="10 11" key="1">
    <citation type="submission" date="2018-05" db="EMBL/GenBank/DDBJ databases">
        <authorList>
            <person name="Goeker M."/>
            <person name="Huntemann M."/>
            <person name="Clum A."/>
            <person name="Pillay M."/>
            <person name="Palaniappan K."/>
            <person name="Varghese N."/>
            <person name="Mikhailova N."/>
            <person name="Stamatis D."/>
            <person name="Reddy T."/>
            <person name="Daum C."/>
            <person name="Shapiro N."/>
            <person name="Ivanova N."/>
            <person name="Kyrpides N."/>
            <person name="Woyke T."/>
        </authorList>
    </citation>
    <scope>NUCLEOTIDE SEQUENCE [LARGE SCALE GENOMIC DNA]</scope>
    <source>
        <strain evidence="10 11">DSM 26524</strain>
    </source>
</reference>
<dbReference type="Gene3D" id="3.40.50.300">
    <property type="entry name" value="P-loop containing nucleotide triphosphate hydrolases"/>
    <property type="match status" value="2"/>
</dbReference>
<keyword evidence="1" id="KW-0813">Transport</keyword>
<dbReference type="CDD" id="cd03216">
    <property type="entry name" value="ABC_Carb_Monos_I"/>
    <property type="match status" value="1"/>
</dbReference>
<keyword evidence="3" id="KW-0762">Sugar transport</keyword>
<keyword evidence="7" id="KW-1278">Translocase</keyword>
<dbReference type="GO" id="GO:0016887">
    <property type="term" value="F:ATP hydrolysis activity"/>
    <property type="evidence" value="ECO:0007669"/>
    <property type="project" value="InterPro"/>
</dbReference>
<dbReference type="GO" id="GO:0005524">
    <property type="term" value="F:ATP binding"/>
    <property type="evidence" value="ECO:0007669"/>
    <property type="project" value="UniProtKB-KW"/>
</dbReference>
<dbReference type="PANTHER" id="PTHR43790">
    <property type="entry name" value="CARBOHYDRATE TRANSPORT ATP-BINDING PROTEIN MG119-RELATED"/>
    <property type="match status" value="1"/>
</dbReference>
<dbReference type="Pfam" id="PF00005">
    <property type="entry name" value="ABC_tran"/>
    <property type="match status" value="2"/>
</dbReference>
<keyword evidence="11" id="KW-1185">Reference proteome</keyword>
<protein>
    <submittedName>
        <fullName evidence="10">Monosaccharide ABC transporter ATP-binding protein (CUT2 family)</fullName>
    </submittedName>
</protein>